<reference evidence="1 2" key="1">
    <citation type="journal article" date="2018" name="Front. Plant Sci.">
        <title>Red Clover (Trifolium pratense) and Zigzag Clover (T. medium) - A Picture of Genomic Similarities and Differences.</title>
        <authorList>
            <person name="Dluhosova J."/>
            <person name="Istvanek J."/>
            <person name="Nedelnik J."/>
            <person name="Repkova J."/>
        </authorList>
    </citation>
    <scope>NUCLEOTIDE SEQUENCE [LARGE SCALE GENOMIC DNA]</scope>
    <source>
        <strain evidence="2">cv. 10/8</strain>
        <tissue evidence="1">Leaf</tissue>
    </source>
</reference>
<keyword evidence="2" id="KW-1185">Reference proteome</keyword>
<dbReference type="Proteomes" id="UP000265520">
    <property type="component" value="Unassembled WGS sequence"/>
</dbReference>
<evidence type="ECO:0000313" key="1">
    <source>
        <dbReference type="EMBL" id="MCI91273.1"/>
    </source>
</evidence>
<feature type="non-terminal residue" evidence="1">
    <location>
        <position position="1"/>
    </location>
</feature>
<dbReference type="AlphaFoldDB" id="A0A392VUU1"/>
<name>A0A392VUU1_9FABA</name>
<accession>A0A392VUU1</accession>
<organism evidence="1 2">
    <name type="scientific">Trifolium medium</name>
    <dbReference type="NCBI Taxonomy" id="97028"/>
    <lineage>
        <taxon>Eukaryota</taxon>
        <taxon>Viridiplantae</taxon>
        <taxon>Streptophyta</taxon>
        <taxon>Embryophyta</taxon>
        <taxon>Tracheophyta</taxon>
        <taxon>Spermatophyta</taxon>
        <taxon>Magnoliopsida</taxon>
        <taxon>eudicotyledons</taxon>
        <taxon>Gunneridae</taxon>
        <taxon>Pentapetalae</taxon>
        <taxon>rosids</taxon>
        <taxon>fabids</taxon>
        <taxon>Fabales</taxon>
        <taxon>Fabaceae</taxon>
        <taxon>Papilionoideae</taxon>
        <taxon>50 kb inversion clade</taxon>
        <taxon>NPAAA clade</taxon>
        <taxon>Hologalegina</taxon>
        <taxon>IRL clade</taxon>
        <taxon>Trifolieae</taxon>
        <taxon>Trifolium</taxon>
    </lineage>
</organism>
<dbReference type="EMBL" id="LXQA011267548">
    <property type="protein sequence ID" value="MCI91273.1"/>
    <property type="molecule type" value="Genomic_DNA"/>
</dbReference>
<comment type="caution">
    <text evidence="1">The sequence shown here is derived from an EMBL/GenBank/DDBJ whole genome shotgun (WGS) entry which is preliminary data.</text>
</comment>
<evidence type="ECO:0000313" key="2">
    <source>
        <dbReference type="Proteomes" id="UP000265520"/>
    </source>
</evidence>
<protein>
    <submittedName>
        <fullName evidence="1">Uncharacterized protein</fullName>
    </submittedName>
</protein>
<sequence>PVPVVAGVELSAVAEHASFPYDVSQLAPAVLDIDDVLLAVVATSEPTYYLLDLTDLLRAPDIIFQLS</sequence>
<proteinExistence type="predicted"/>